<evidence type="ECO:0000313" key="2">
    <source>
        <dbReference type="EMBL" id="RLM79497.1"/>
    </source>
</evidence>
<comment type="caution">
    <text evidence="2">The sequence shown here is derived from an EMBL/GenBank/DDBJ whole genome shotgun (WGS) entry which is preliminary data.</text>
</comment>
<dbReference type="AlphaFoldDB" id="A0A3L6QHS7"/>
<dbReference type="GO" id="GO:0010073">
    <property type="term" value="P:meristem maintenance"/>
    <property type="evidence" value="ECO:0007669"/>
    <property type="project" value="InterPro"/>
</dbReference>
<feature type="compositionally biased region" description="Polar residues" evidence="1">
    <location>
        <begin position="725"/>
        <end position="740"/>
    </location>
</feature>
<dbReference type="OrthoDB" id="693163at2759"/>
<dbReference type="EMBL" id="PQIB02000012">
    <property type="protein sequence ID" value="RLM79497.1"/>
    <property type="molecule type" value="Genomic_DNA"/>
</dbReference>
<feature type="region of interest" description="Disordered" evidence="1">
    <location>
        <begin position="662"/>
        <end position="740"/>
    </location>
</feature>
<evidence type="ECO:0000256" key="1">
    <source>
        <dbReference type="SAM" id="MobiDB-lite"/>
    </source>
</evidence>
<feature type="compositionally biased region" description="Basic and acidic residues" evidence="1">
    <location>
        <begin position="662"/>
        <end position="676"/>
    </location>
</feature>
<evidence type="ECO:0000313" key="3">
    <source>
        <dbReference type="Proteomes" id="UP000275267"/>
    </source>
</evidence>
<dbReference type="Proteomes" id="UP000275267">
    <property type="component" value="Unassembled WGS sequence"/>
</dbReference>
<proteinExistence type="predicted"/>
<dbReference type="STRING" id="4540.A0A3L6QHS7"/>
<accession>A0A3L6QHS7</accession>
<gene>
    <name evidence="2" type="ORF">C2845_PM12G12970</name>
</gene>
<dbReference type="InterPro" id="IPR044824">
    <property type="entry name" value="MAIN-like"/>
</dbReference>
<sequence length="740" mass="84876">MDVSPYREVAADHDGINRPTMGSLQCLKPTWVGFQTKKSYPDFVSQFDALVDQDVRWMPYTLDEIHARAPQGLSSLCLRDQAYWMTRKPLVYDIHVEEYVVHRVMRQFYRYQISSLPVTHSVEAHVHTWTRQGQALRALWAAKVVPYVQAWDSAVDDIVDDHRPHLEEAFVAYLQWFLPRTRTHVMHIPQQPRTELAQVTDTCTLPRDQNFGMTGSSVSKHLIPYARAIADAQLDEVPRPYREVAADHDGINRPTMGSLQCLKPTWVGFQTKKSYPDFVSQFDALVDQDVRWMPYTLDEIHARAPQGLSSLCLRDQAYWMTRKPLVYDIHVEEYVVHRVMRQFYRYQISSLPVTHSVEAHVHTWTRQGQALRALWAAKVVPYVQAWDSAVDDIVDDHRPHLEEAFVAYLQWFLPRTRTHVMHIPQQPRTELAQVTDTCTLPRDQNFGMTHLSAYKKILAACARFHRAISCRGNDSFLPPRAAYPTSTSVPPYSVGYGAGPSSFAPPTDYGVGTLAHPRHVQDMDYIYHGATNDDDSPADTATPTEDDMVSRKVKATVPEGVQVPMCFCGSLCKLMESKVLGDDFGMRFFMCENYEYDPPKQLGKDRPKWLDTEQTQEAKDHIQREARWAAERWQRMLHEEQKEEKHKKEQEEIRKKMEEVERQEAEECEADRERKRERARRAKEAGPMLLGRGNIPDALNRKKQTPIAISNGGKVCCPGDKACNAGSSTPTANPNSGSRI</sequence>
<reference evidence="3" key="1">
    <citation type="journal article" date="2019" name="Nat. Commun.">
        <title>The genome of broomcorn millet.</title>
        <authorList>
            <person name="Zou C."/>
            <person name="Miki D."/>
            <person name="Li D."/>
            <person name="Tang Q."/>
            <person name="Xiao L."/>
            <person name="Rajput S."/>
            <person name="Deng P."/>
            <person name="Jia W."/>
            <person name="Huang R."/>
            <person name="Zhang M."/>
            <person name="Sun Y."/>
            <person name="Hu J."/>
            <person name="Fu X."/>
            <person name="Schnable P.S."/>
            <person name="Li F."/>
            <person name="Zhang H."/>
            <person name="Feng B."/>
            <person name="Zhu X."/>
            <person name="Liu R."/>
            <person name="Schnable J.C."/>
            <person name="Zhu J.-K."/>
            <person name="Zhang H."/>
        </authorList>
    </citation>
    <scope>NUCLEOTIDE SEQUENCE [LARGE SCALE GENOMIC DNA]</scope>
</reference>
<keyword evidence="3" id="KW-1185">Reference proteome</keyword>
<organism evidence="2 3">
    <name type="scientific">Panicum miliaceum</name>
    <name type="common">Proso millet</name>
    <name type="synonym">Broomcorn millet</name>
    <dbReference type="NCBI Taxonomy" id="4540"/>
    <lineage>
        <taxon>Eukaryota</taxon>
        <taxon>Viridiplantae</taxon>
        <taxon>Streptophyta</taxon>
        <taxon>Embryophyta</taxon>
        <taxon>Tracheophyta</taxon>
        <taxon>Spermatophyta</taxon>
        <taxon>Magnoliopsida</taxon>
        <taxon>Liliopsida</taxon>
        <taxon>Poales</taxon>
        <taxon>Poaceae</taxon>
        <taxon>PACMAD clade</taxon>
        <taxon>Panicoideae</taxon>
        <taxon>Panicodae</taxon>
        <taxon>Paniceae</taxon>
        <taxon>Panicinae</taxon>
        <taxon>Panicum</taxon>
        <taxon>Panicum sect. Panicum</taxon>
    </lineage>
</organism>
<name>A0A3L6QHS7_PANMI</name>
<dbReference type="PANTHER" id="PTHR46033:SF78">
    <property type="entry name" value="OS06G0232700 PROTEIN"/>
    <property type="match status" value="1"/>
</dbReference>
<protein>
    <submittedName>
        <fullName evidence="2">Mutator-like transposase</fullName>
    </submittedName>
</protein>
<dbReference type="PANTHER" id="PTHR46033">
    <property type="entry name" value="PROTEIN MAIN-LIKE 2"/>
    <property type="match status" value="1"/>
</dbReference>